<dbReference type="GO" id="GO:0005737">
    <property type="term" value="C:cytoplasm"/>
    <property type="evidence" value="ECO:0007669"/>
    <property type="project" value="TreeGrafter"/>
</dbReference>
<dbReference type="CDD" id="cd02440">
    <property type="entry name" value="AdoMet_MTases"/>
    <property type="match status" value="1"/>
</dbReference>
<accession>A0A915ID56</accession>
<dbReference type="SUPFAM" id="SSF53335">
    <property type="entry name" value="S-adenosyl-L-methionine-dependent methyltransferases"/>
    <property type="match status" value="1"/>
</dbReference>
<dbReference type="GO" id="GO:0030488">
    <property type="term" value="P:tRNA methylation"/>
    <property type="evidence" value="ECO:0007669"/>
    <property type="project" value="TreeGrafter"/>
</dbReference>
<evidence type="ECO:0000313" key="4">
    <source>
        <dbReference type="Proteomes" id="UP000887565"/>
    </source>
</evidence>
<dbReference type="PANTHER" id="PTHR13069:SF21">
    <property type="entry name" value="ALKYLATED DNA REPAIR PROTEIN ALKB HOMOLOG 8"/>
    <property type="match status" value="1"/>
</dbReference>
<dbReference type="InterPro" id="IPR013216">
    <property type="entry name" value="Methyltransf_11"/>
</dbReference>
<dbReference type="AlphaFoldDB" id="A0A915ID56"/>
<dbReference type="GO" id="GO:0002098">
    <property type="term" value="P:tRNA wobble uridine modification"/>
    <property type="evidence" value="ECO:0007669"/>
    <property type="project" value="TreeGrafter"/>
</dbReference>
<name>A0A915ID56_ROMCU</name>
<keyword evidence="2" id="KW-0808">Transferase</keyword>
<dbReference type="GO" id="GO:0005634">
    <property type="term" value="C:nucleus"/>
    <property type="evidence" value="ECO:0007669"/>
    <property type="project" value="TreeGrafter"/>
</dbReference>
<dbReference type="GO" id="GO:0000049">
    <property type="term" value="F:tRNA binding"/>
    <property type="evidence" value="ECO:0007669"/>
    <property type="project" value="TreeGrafter"/>
</dbReference>
<evidence type="ECO:0000313" key="5">
    <source>
        <dbReference type="WBParaSite" id="nRc.2.0.1.t12115-RA"/>
    </source>
</evidence>
<feature type="domain" description="Methyltransferase type 11" evidence="3">
    <location>
        <begin position="87"/>
        <end position="174"/>
    </location>
</feature>
<reference evidence="5" key="1">
    <citation type="submission" date="2022-11" db="UniProtKB">
        <authorList>
            <consortium name="WormBaseParasite"/>
        </authorList>
    </citation>
    <scope>IDENTIFICATION</scope>
</reference>
<sequence>MYAKAAIVAECDKLKYDSLEDLFMDFDYKLVKTISRNKVMENASAIEEKFVHEVYDQIAPHFDKTRIRQWKGVKEFLDSVSTNSLLLDVGCGNGKYLNGGKLIKIGCDRSFELCKIARDKNFNVFQADCRFLPFSDHKFDAVISIAVIHHLVTEDRRRMAISEILRVLKPGCVALIYVWAFEQCLNGRRTIYLKNPDKIEQQNDVNPIKTDSSVTENFIIHENGTEFKNRDNLVPWRVKQNKPGLDGTYLRFYHVFAENELENLCRTFENCQIVKSFYEEDKRIRHGITGIERSLEKKHELASRKIDQAFEDSSQLIKLVHFPQFNCPSRIKAVLPALG</sequence>
<dbReference type="PANTHER" id="PTHR13069">
    <property type="entry name" value="ALKYLATED DNA REPAIR PROTEIN ALKB HOMOLOG 8"/>
    <property type="match status" value="1"/>
</dbReference>
<dbReference type="WBParaSite" id="nRc.2.0.1.t12115-RA">
    <property type="protein sequence ID" value="nRc.2.0.1.t12115-RA"/>
    <property type="gene ID" value="nRc.2.0.1.g12115"/>
</dbReference>
<dbReference type="GO" id="GO:0106335">
    <property type="term" value="F:tRNA (5-carboxymethyluridine(34)-5-O)-methyltransferase activity"/>
    <property type="evidence" value="ECO:0007669"/>
    <property type="project" value="TreeGrafter"/>
</dbReference>
<dbReference type="InterPro" id="IPR051422">
    <property type="entry name" value="AlkB_tRNA_MeTrf/Diox"/>
</dbReference>
<keyword evidence="4" id="KW-1185">Reference proteome</keyword>
<protein>
    <submittedName>
        <fullName evidence="5">Methyltransferase type 11 domain-containing protein</fullName>
    </submittedName>
</protein>
<organism evidence="4 5">
    <name type="scientific">Romanomermis culicivorax</name>
    <name type="common">Nematode worm</name>
    <dbReference type="NCBI Taxonomy" id="13658"/>
    <lineage>
        <taxon>Eukaryota</taxon>
        <taxon>Metazoa</taxon>
        <taxon>Ecdysozoa</taxon>
        <taxon>Nematoda</taxon>
        <taxon>Enoplea</taxon>
        <taxon>Dorylaimia</taxon>
        <taxon>Mermithida</taxon>
        <taxon>Mermithoidea</taxon>
        <taxon>Mermithidae</taxon>
        <taxon>Romanomermis</taxon>
    </lineage>
</organism>
<dbReference type="InterPro" id="IPR029063">
    <property type="entry name" value="SAM-dependent_MTases_sf"/>
</dbReference>
<dbReference type="Proteomes" id="UP000887565">
    <property type="component" value="Unplaced"/>
</dbReference>
<dbReference type="Gene3D" id="3.40.50.150">
    <property type="entry name" value="Vaccinia Virus protein VP39"/>
    <property type="match status" value="1"/>
</dbReference>
<evidence type="ECO:0000259" key="3">
    <source>
        <dbReference type="Pfam" id="PF08241"/>
    </source>
</evidence>
<dbReference type="OMA" id="SCYFIGC"/>
<dbReference type="Pfam" id="PF08241">
    <property type="entry name" value="Methyltransf_11"/>
    <property type="match status" value="1"/>
</dbReference>
<dbReference type="GO" id="GO:0008757">
    <property type="term" value="F:S-adenosylmethionine-dependent methyltransferase activity"/>
    <property type="evidence" value="ECO:0007669"/>
    <property type="project" value="InterPro"/>
</dbReference>
<keyword evidence="1" id="KW-0489">Methyltransferase</keyword>
<evidence type="ECO:0000256" key="1">
    <source>
        <dbReference type="ARBA" id="ARBA00022603"/>
    </source>
</evidence>
<proteinExistence type="predicted"/>
<evidence type="ECO:0000256" key="2">
    <source>
        <dbReference type="ARBA" id="ARBA00022679"/>
    </source>
</evidence>